<evidence type="ECO:0000256" key="3">
    <source>
        <dbReference type="ARBA" id="ARBA00022729"/>
    </source>
</evidence>
<dbReference type="PANTHER" id="PTHR30381">
    <property type="entry name" value="FLAGELLAR P-RING PERIPLASMIC PROTEIN FLGI"/>
    <property type="match status" value="1"/>
</dbReference>
<keyword evidence="6" id="KW-0969">Cilium</keyword>
<dbReference type="OrthoDB" id="9786431at2"/>
<protein>
    <recommendedName>
        <fullName evidence="5">Flagellar P-ring protein</fullName>
    </recommendedName>
    <alternativeName>
        <fullName evidence="5">Basal body P-ring protein</fullName>
    </alternativeName>
</protein>
<dbReference type="KEGG" id="cthi:THC_0153"/>
<dbReference type="PANTHER" id="PTHR30381:SF0">
    <property type="entry name" value="FLAGELLAR P-RING PROTEIN"/>
    <property type="match status" value="1"/>
</dbReference>
<dbReference type="Proteomes" id="UP000068196">
    <property type="component" value="Chromosome"/>
</dbReference>
<dbReference type="STRING" id="1653476.THC_0153"/>
<dbReference type="GO" id="GO:0030288">
    <property type="term" value="C:outer membrane-bounded periplasmic space"/>
    <property type="evidence" value="ECO:0007669"/>
    <property type="project" value="InterPro"/>
</dbReference>
<keyword evidence="7" id="KW-1185">Reference proteome</keyword>
<keyword evidence="6" id="KW-0282">Flagellum</keyword>
<organism evidence="6 7">
    <name type="scientific">Caldimicrobium thiodismutans</name>
    <dbReference type="NCBI Taxonomy" id="1653476"/>
    <lineage>
        <taxon>Bacteria</taxon>
        <taxon>Pseudomonadati</taxon>
        <taxon>Thermodesulfobacteriota</taxon>
        <taxon>Thermodesulfobacteria</taxon>
        <taxon>Thermodesulfobacteriales</taxon>
        <taxon>Thermodesulfobacteriaceae</taxon>
        <taxon>Caldimicrobium</taxon>
    </lineage>
</organism>
<dbReference type="PATRIC" id="fig|1653476.3.peg.155"/>
<dbReference type="RefSeq" id="WP_068511920.1">
    <property type="nucleotide sequence ID" value="NZ_AP014945.1"/>
</dbReference>
<proteinExistence type="inferred from homology"/>
<feature type="signal peptide" evidence="5">
    <location>
        <begin position="1"/>
        <end position="22"/>
    </location>
</feature>
<comment type="subcellular location">
    <subcellularLocation>
        <location evidence="2 5">Bacterial flagellum basal body</location>
    </subcellularLocation>
</comment>
<keyword evidence="6" id="KW-0966">Cell projection</keyword>
<evidence type="ECO:0000256" key="4">
    <source>
        <dbReference type="ARBA" id="ARBA00023143"/>
    </source>
</evidence>
<dbReference type="InterPro" id="IPR001782">
    <property type="entry name" value="Flag_FlgI"/>
</dbReference>
<dbReference type="EMBL" id="AP014945">
    <property type="protein sequence ID" value="BAU22553.1"/>
    <property type="molecule type" value="Genomic_DNA"/>
</dbReference>
<evidence type="ECO:0000313" key="6">
    <source>
        <dbReference type="EMBL" id="BAU22553.1"/>
    </source>
</evidence>
<dbReference type="Pfam" id="PF02119">
    <property type="entry name" value="FlgI"/>
    <property type="match status" value="1"/>
</dbReference>
<evidence type="ECO:0000256" key="1">
    <source>
        <dbReference type="ARBA" id="ARBA00002591"/>
    </source>
</evidence>
<sequence length="366" mass="39011" precursor="true">MRCLKKIFLIVLFFTFTLKAQAVRLKDIMDVEGVRGNYLVGYGLVVGLKGTGDGDQTKFTVQSVVNMLEKFGIRVQKEQVKLKNVAAVLVTAYLPPYAKPGQKIDVEVSALGDAKNLQGGTLLMTPLTGPDGRVYALAQGPVSIGGFAAGGAGAQTQVNHPTAGKIPNGAIVEREVPMEDINSQSSILISLKTDDFSTTSEVAEAINSYLRGKFATPADLKNIELKVPEKYRGRVVALLGEIGKLEVRPDLPARVVIDEKTGTVIMGENVRISKVAVAHGNLSVTIKEAPEVVQPLPFGRGETAIVPRTEVTAREEKAKIVVLEESATLGELIRALNAVGATSRELIAILQAIKSAGALHADLIII</sequence>
<comment type="similarity">
    <text evidence="5">Belongs to the FlgI family.</text>
</comment>
<reference evidence="7" key="2">
    <citation type="journal article" date="2016" name="Int. J. Syst. Evol. Microbiol.">
        <title>Caldimicrobium thiodismutans sp. nov., a sulfur-disproportionating bacterium isolated from a hot spring.</title>
        <authorList>
            <person name="Kojima H."/>
            <person name="Umezawa K."/>
            <person name="Fukui M."/>
        </authorList>
    </citation>
    <scope>NUCLEOTIDE SEQUENCE [LARGE SCALE GENOMIC DNA]</scope>
    <source>
        <strain evidence="7">TF1</strain>
    </source>
</reference>
<evidence type="ECO:0000313" key="7">
    <source>
        <dbReference type="Proteomes" id="UP000068196"/>
    </source>
</evidence>
<dbReference type="GO" id="GO:0005198">
    <property type="term" value="F:structural molecule activity"/>
    <property type="evidence" value="ECO:0007669"/>
    <property type="project" value="InterPro"/>
</dbReference>
<name>A0A0U5AXT5_9BACT</name>
<dbReference type="NCBIfam" id="NF003676">
    <property type="entry name" value="PRK05303.1"/>
    <property type="match status" value="1"/>
</dbReference>
<dbReference type="GO" id="GO:0009428">
    <property type="term" value="C:bacterial-type flagellum basal body, distal rod, P ring"/>
    <property type="evidence" value="ECO:0007669"/>
    <property type="project" value="InterPro"/>
</dbReference>
<gene>
    <name evidence="5" type="primary">flgI</name>
    <name evidence="6" type="ORF">THC_0153</name>
</gene>
<evidence type="ECO:0000256" key="2">
    <source>
        <dbReference type="ARBA" id="ARBA00004117"/>
    </source>
</evidence>
<keyword evidence="3 5" id="KW-0732">Signal</keyword>
<keyword evidence="4 5" id="KW-0975">Bacterial flagellum</keyword>
<comment type="subunit">
    <text evidence="5">The basal body constitutes a major portion of the flagellar organelle and consists of four rings (L,P,S, and M) mounted on a central rod.</text>
</comment>
<dbReference type="PRINTS" id="PR01010">
    <property type="entry name" value="FLGPRINGFLGI"/>
</dbReference>
<evidence type="ECO:0000256" key="5">
    <source>
        <dbReference type="HAMAP-Rule" id="MF_00416"/>
    </source>
</evidence>
<dbReference type="HAMAP" id="MF_00416">
    <property type="entry name" value="FlgI"/>
    <property type="match status" value="1"/>
</dbReference>
<feature type="chain" id="PRO_5008996991" description="Flagellar P-ring protein" evidence="5">
    <location>
        <begin position="23"/>
        <end position="366"/>
    </location>
</feature>
<dbReference type="GO" id="GO:0071973">
    <property type="term" value="P:bacterial-type flagellum-dependent cell motility"/>
    <property type="evidence" value="ECO:0007669"/>
    <property type="project" value="InterPro"/>
</dbReference>
<dbReference type="AlphaFoldDB" id="A0A0U5AXT5"/>
<reference evidence="6 7" key="1">
    <citation type="journal article" date="2016" name="Int. J. Syst. Evol. Microbiol.">
        <title>Caldimicrobium thiodismutans sp. nov., a sulfur-disproportionating bacterium isolated from a hot spring, and emended description of the genus Caldimicrobium.</title>
        <authorList>
            <person name="Kojima H."/>
            <person name="Umezawa K."/>
            <person name="Fukui M."/>
        </authorList>
    </citation>
    <scope>NUCLEOTIDE SEQUENCE [LARGE SCALE GENOMIC DNA]</scope>
    <source>
        <strain evidence="6 7">TF1</strain>
    </source>
</reference>
<accession>A0A0U5AXT5</accession>
<comment type="function">
    <text evidence="1 5">Assembles around the rod to form the L-ring and probably protects the motor/basal body from shearing forces during rotation.</text>
</comment>